<dbReference type="EMBL" id="KQ947415">
    <property type="protein sequence ID" value="KUJ16998.1"/>
    <property type="molecule type" value="Genomic_DNA"/>
</dbReference>
<keyword evidence="4" id="KW-0732">Signal</keyword>
<organism evidence="6 7">
    <name type="scientific">Mollisia scopiformis</name>
    <name type="common">Conifer needle endophyte fungus</name>
    <name type="synonym">Phialocephala scopiformis</name>
    <dbReference type="NCBI Taxonomy" id="149040"/>
    <lineage>
        <taxon>Eukaryota</taxon>
        <taxon>Fungi</taxon>
        <taxon>Dikarya</taxon>
        <taxon>Ascomycota</taxon>
        <taxon>Pezizomycotina</taxon>
        <taxon>Leotiomycetes</taxon>
        <taxon>Helotiales</taxon>
        <taxon>Mollisiaceae</taxon>
        <taxon>Mollisia</taxon>
    </lineage>
</organism>
<dbReference type="Proteomes" id="UP000070700">
    <property type="component" value="Unassembled WGS sequence"/>
</dbReference>
<feature type="signal peptide" evidence="4">
    <location>
        <begin position="1"/>
        <end position="21"/>
    </location>
</feature>
<accession>A0A194XA06</accession>
<dbReference type="Pfam" id="PF01613">
    <property type="entry name" value="Flavin_Reduct"/>
    <property type="match status" value="1"/>
</dbReference>
<feature type="chain" id="PRO_5008268048" description="Flavin reductase like domain-containing protein" evidence="4">
    <location>
        <begin position="22"/>
        <end position="216"/>
    </location>
</feature>
<feature type="domain" description="Flavin reductase like" evidence="5">
    <location>
        <begin position="15"/>
        <end position="154"/>
    </location>
</feature>
<dbReference type="STRING" id="149040.A0A194XA06"/>
<comment type="similarity">
    <text evidence="3">Belongs to the flavoredoxin family.</text>
</comment>
<dbReference type="KEGG" id="psco:LY89DRAFT_684987"/>
<dbReference type="GO" id="GO:0010181">
    <property type="term" value="F:FMN binding"/>
    <property type="evidence" value="ECO:0007669"/>
    <property type="project" value="InterPro"/>
</dbReference>
<dbReference type="RefSeq" id="XP_018071353.1">
    <property type="nucleotide sequence ID" value="XM_018214996.1"/>
</dbReference>
<keyword evidence="2" id="KW-0285">Flavoprotein</keyword>
<evidence type="ECO:0000313" key="7">
    <source>
        <dbReference type="Proteomes" id="UP000070700"/>
    </source>
</evidence>
<evidence type="ECO:0000256" key="2">
    <source>
        <dbReference type="ARBA" id="ARBA00022630"/>
    </source>
</evidence>
<dbReference type="AlphaFoldDB" id="A0A194XA06"/>
<dbReference type="Gene3D" id="2.30.110.10">
    <property type="entry name" value="Electron Transport, Fmn-binding Protein, Chain A"/>
    <property type="match status" value="1"/>
</dbReference>
<reference evidence="6 7" key="1">
    <citation type="submission" date="2015-10" db="EMBL/GenBank/DDBJ databases">
        <title>Full genome of DAOMC 229536 Phialocephala scopiformis, a fungal endophyte of spruce producing the potent anti-insectan compound rugulosin.</title>
        <authorList>
            <consortium name="DOE Joint Genome Institute"/>
            <person name="Walker A.K."/>
            <person name="Frasz S.L."/>
            <person name="Seifert K.A."/>
            <person name="Miller J.D."/>
            <person name="Mondo S.J."/>
            <person name="Labutti K."/>
            <person name="Lipzen A."/>
            <person name="Dockter R."/>
            <person name="Kennedy M."/>
            <person name="Grigoriev I.V."/>
            <person name="Spatafora J.W."/>
        </authorList>
    </citation>
    <scope>NUCLEOTIDE SEQUENCE [LARGE SCALE GENOMIC DNA]</scope>
    <source>
        <strain evidence="6 7">CBS 120377</strain>
    </source>
</reference>
<sequence length="216" mass="23777">MHTTISPAILYWGSIVVLITTENEDGTPNIAPMSSAWWLGHRCMIGLDASSKTTENLLRTKQCVLNLATDSMGANINALSHTTGTEIVNPSKLTRGYRHVKDKFGVSGLTPTTSDLVTPPGIKECPVQMESELAGVHKMMQDVSDLSGAILAIELKILRVHVEESLKLEGHENRVDPDKWHPIISNFQDLYGLNEDKAVVSKLATIQEELYRPFTA</sequence>
<dbReference type="SUPFAM" id="SSF50475">
    <property type="entry name" value="FMN-binding split barrel"/>
    <property type="match status" value="1"/>
</dbReference>
<evidence type="ECO:0000256" key="1">
    <source>
        <dbReference type="ARBA" id="ARBA00001917"/>
    </source>
</evidence>
<keyword evidence="7" id="KW-1185">Reference proteome</keyword>
<comment type="cofactor">
    <cofactor evidence="1">
        <name>FMN</name>
        <dbReference type="ChEBI" id="CHEBI:58210"/>
    </cofactor>
</comment>
<evidence type="ECO:0000256" key="3">
    <source>
        <dbReference type="ARBA" id="ARBA00038054"/>
    </source>
</evidence>
<dbReference type="InterPro" id="IPR052174">
    <property type="entry name" value="Flavoredoxin"/>
</dbReference>
<gene>
    <name evidence="6" type="ORF">LY89DRAFT_684987</name>
</gene>
<evidence type="ECO:0000259" key="5">
    <source>
        <dbReference type="Pfam" id="PF01613"/>
    </source>
</evidence>
<protein>
    <recommendedName>
        <fullName evidence="5">Flavin reductase like domain-containing protein</fullName>
    </recommendedName>
</protein>
<dbReference type="PANTHER" id="PTHR43567">
    <property type="entry name" value="FLAVOREDOXIN-RELATED-RELATED"/>
    <property type="match status" value="1"/>
</dbReference>
<evidence type="ECO:0000313" key="6">
    <source>
        <dbReference type="EMBL" id="KUJ16998.1"/>
    </source>
</evidence>
<dbReference type="PANTHER" id="PTHR43567:SF1">
    <property type="entry name" value="FLAVOREDOXIN"/>
    <property type="match status" value="1"/>
</dbReference>
<dbReference type="InterPro" id="IPR002563">
    <property type="entry name" value="Flavin_Rdtase-like_dom"/>
</dbReference>
<evidence type="ECO:0000256" key="4">
    <source>
        <dbReference type="SAM" id="SignalP"/>
    </source>
</evidence>
<dbReference type="OrthoDB" id="10250990at2759"/>
<dbReference type="GeneID" id="28824722"/>
<proteinExistence type="inferred from homology"/>
<name>A0A194XA06_MOLSC</name>
<dbReference type="InParanoid" id="A0A194XA06"/>
<dbReference type="InterPro" id="IPR012349">
    <property type="entry name" value="Split_barrel_FMN-bd"/>
</dbReference>